<keyword evidence="6" id="KW-1185">Reference proteome</keyword>
<evidence type="ECO:0000259" key="4">
    <source>
        <dbReference type="Pfam" id="PF07992"/>
    </source>
</evidence>
<dbReference type="PRINTS" id="PR00368">
    <property type="entry name" value="FADPNR"/>
</dbReference>
<comment type="catalytic activity">
    <reaction evidence="3">
        <text>[thioredoxin]-dithiol + NADP(+) = [thioredoxin]-disulfide + NADPH + H(+)</text>
        <dbReference type="Rhea" id="RHEA:20345"/>
        <dbReference type="Rhea" id="RHEA-COMP:10698"/>
        <dbReference type="Rhea" id="RHEA-COMP:10700"/>
        <dbReference type="ChEBI" id="CHEBI:15378"/>
        <dbReference type="ChEBI" id="CHEBI:29950"/>
        <dbReference type="ChEBI" id="CHEBI:50058"/>
        <dbReference type="ChEBI" id="CHEBI:57783"/>
        <dbReference type="ChEBI" id="CHEBI:58349"/>
        <dbReference type="EC" id="1.8.1.9"/>
    </reaction>
</comment>
<dbReference type="PRINTS" id="PR00469">
    <property type="entry name" value="PNDRDTASEII"/>
</dbReference>
<dbReference type="RefSeq" id="WP_345615569.1">
    <property type="nucleotide sequence ID" value="NZ_BAABJV010000017.1"/>
</dbReference>
<dbReference type="EMBL" id="BAABJV010000017">
    <property type="protein sequence ID" value="GAA4791015.1"/>
    <property type="molecule type" value="Genomic_DNA"/>
</dbReference>
<dbReference type="Gene3D" id="3.50.50.60">
    <property type="entry name" value="FAD/NAD(P)-binding domain"/>
    <property type="match status" value="2"/>
</dbReference>
<organism evidence="5 6">
    <name type="scientific">Streptomyces sanyensis</name>
    <dbReference type="NCBI Taxonomy" id="568869"/>
    <lineage>
        <taxon>Bacteria</taxon>
        <taxon>Bacillati</taxon>
        <taxon>Actinomycetota</taxon>
        <taxon>Actinomycetes</taxon>
        <taxon>Kitasatosporales</taxon>
        <taxon>Streptomycetaceae</taxon>
        <taxon>Streptomyces</taxon>
    </lineage>
</organism>
<dbReference type="PANTHER" id="PTHR48105">
    <property type="entry name" value="THIOREDOXIN REDUCTASE 1-RELATED-RELATED"/>
    <property type="match status" value="1"/>
</dbReference>
<protein>
    <submittedName>
        <fullName evidence="5">NAD(P)/FAD-dependent oxidoreductase</fullName>
    </submittedName>
</protein>
<evidence type="ECO:0000313" key="6">
    <source>
        <dbReference type="Proteomes" id="UP001501147"/>
    </source>
</evidence>
<dbReference type="InterPro" id="IPR050097">
    <property type="entry name" value="Ferredoxin-NADP_redctase_2"/>
</dbReference>
<keyword evidence="2" id="KW-0560">Oxidoreductase</keyword>
<evidence type="ECO:0000256" key="1">
    <source>
        <dbReference type="ARBA" id="ARBA00022630"/>
    </source>
</evidence>
<accession>A0ABP9B9E6</accession>
<sequence length="353" mass="35912">MTTQTEAGGTPAAGPVERVEVLVVGGGAAGLSGALVLARARRSVLVVDAGEPRNAPAGHVQGFLTRDGVPPGELLAAARAEVAEYGVRLRTAEALGAERRPGGGFRVALADGTAVEAERLLVATGLTDELPPVPGLAARWGRDVLHCPYCHGWEVRGARLGVLSGGPLAVQQALLWRQWSAEVTLFLHEGPEPGEEEYEQLAARSVTVVDGAVTGLVTEGDGLTGVRLASGRVIPCGALAVSPRMSARTGFLSGLGLRATDLAVKGHVVGSRIAADASGATDVPGVWVAGNAAEPTAQVLAAAAAGAKAAMAVNADLVAEDTRRAVAARRTPFSPEAESAVCEAVLGERRHGL</sequence>
<reference evidence="6" key="1">
    <citation type="journal article" date="2019" name="Int. J. Syst. Evol. Microbiol.">
        <title>The Global Catalogue of Microorganisms (GCM) 10K type strain sequencing project: providing services to taxonomists for standard genome sequencing and annotation.</title>
        <authorList>
            <consortium name="The Broad Institute Genomics Platform"/>
            <consortium name="The Broad Institute Genome Sequencing Center for Infectious Disease"/>
            <person name="Wu L."/>
            <person name="Ma J."/>
        </authorList>
    </citation>
    <scope>NUCLEOTIDE SEQUENCE [LARGE SCALE GENOMIC DNA]</scope>
    <source>
        <strain evidence="6">JCM 18324</strain>
    </source>
</reference>
<dbReference type="SUPFAM" id="SSF51905">
    <property type="entry name" value="FAD/NAD(P)-binding domain"/>
    <property type="match status" value="1"/>
</dbReference>
<dbReference type="Proteomes" id="UP001501147">
    <property type="component" value="Unassembled WGS sequence"/>
</dbReference>
<evidence type="ECO:0000256" key="2">
    <source>
        <dbReference type="ARBA" id="ARBA00023002"/>
    </source>
</evidence>
<evidence type="ECO:0000313" key="5">
    <source>
        <dbReference type="EMBL" id="GAA4791015.1"/>
    </source>
</evidence>
<name>A0ABP9B9E6_9ACTN</name>
<dbReference type="InterPro" id="IPR036188">
    <property type="entry name" value="FAD/NAD-bd_sf"/>
</dbReference>
<feature type="domain" description="FAD/NAD(P)-binding" evidence="4">
    <location>
        <begin position="20"/>
        <end position="305"/>
    </location>
</feature>
<dbReference type="Pfam" id="PF07992">
    <property type="entry name" value="Pyr_redox_2"/>
    <property type="match status" value="1"/>
</dbReference>
<proteinExistence type="predicted"/>
<comment type="caution">
    <text evidence="5">The sequence shown here is derived from an EMBL/GenBank/DDBJ whole genome shotgun (WGS) entry which is preliminary data.</text>
</comment>
<dbReference type="InterPro" id="IPR023753">
    <property type="entry name" value="FAD/NAD-binding_dom"/>
</dbReference>
<evidence type="ECO:0000256" key="3">
    <source>
        <dbReference type="ARBA" id="ARBA00048132"/>
    </source>
</evidence>
<keyword evidence="1" id="KW-0285">Flavoprotein</keyword>
<gene>
    <name evidence="5" type="ORF">GCM10023329_48460</name>
</gene>